<evidence type="ECO:0000313" key="5">
    <source>
        <dbReference type="Proteomes" id="UP000238479"/>
    </source>
</evidence>
<keyword evidence="2" id="KW-0472">Membrane</keyword>
<dbReference type="AlphaFoldDB" id="A0A2P6R1J7"/>
<keyword evidence="5" id="KW-1185">Reference proteome</keyword>
<comment type="caution">
    <text evidence="4">The sequence shown here is derived from an EMBL/GenBank/DDBJ whole genome shotgun (WGS) entry which is preliminary data.</text>
</comment>
<dbReference type="Gramene" id="PRQ40314">
    <property type="protein sequence ID" value="PRQ40314"/>
    <property type="gene ID" value="RchiOBHm_Chr4g0434691"/>
</dbReference>
<feature type="transmembrane region" description="Helical" evidence="2">
    <location>
        <begin position="307"/>
        <end position="326"/>
    </location>
</feature>
<keyword evidence="1" id="KW-0325">Glycoprotein</keyword>
<name>A0A2P6R1J7_ROSCH</name>
<accession>A0A2P6R1J7</accession>
<keyword evidence="4" id="KW-0418">Kinase</keyword>
<feature type="domain" description="Wall-associated receptor kinase C-terminal" evidence="3">
    <location>
        <begin position="331"/>
        <end position="379"/>
    </location>
</feature>
<sequence length="413" mass="48471">MLDCGLRENFVANKVVDYFQLPTVKLSDPYWIPFGEDEYAQVTELSDPYWIPFGEDEYAQVIEVWKVPVSMGKFYKEEITCHVIDMDDTNVLFGRPWHESVNGGYCKDNTYLFRWYAHKIKIKPRRKNIKNDHLEMCEKKHEEATLKIEEKLIKDKEDDSFITSISMSCMLNSVQDQPKEKSMTIPFQVEELKFQDAYSKLVYGIGFMVIPFNFKNIEVDGLSCFVPTNDRVAFKRNSRSSSFQVEETDVRRDFSQFQQRISKRKKRFYIKKNDLNIGNWYSNRLLNDEINHKLLFWIYRDFRAKSWLGFQILICLIFFMVVAPVLDYATNNRWGSEEVLSRGFMLKWLASNCSRRELSGGKCGFDFKTSRFSCLCPDRPHSVSCEGGLVILVLVVVCCFRRKLCDKSTTSFG</sequence>
<proteinExistence type="predicted"/>
<evidence type="ECO:0000259" key="3">
    <source>
        <dbReference type="Pfam" id="PF14380"/>
    </source>
</evidence>
<keyword evidence="4" id="KW-0808">Transferase</keyword>
<gene>
    <name evidence="4" type="ORF">RchiOBHm_Chr4g0434691</name>
</gene>
<reference evidence="4 5" key="1">
    <citation type="journal article" date="2018" name="Nat. Genet.">
        <title>The Rosa genome provides new insights in the design of modern roses.</title>
        <authorList>
            <person name="Bendahmane M."/>
        </authorList>
    </citation>
    <scope>NUCLEOTIDE SEQUENCE [LARGE SCALE GENOMIC DNA]</scope>
    <source>
        <strain evidence="5">cv. Old Blush</strain>
    </source>
</reference>
<dbReference type="GO" id="GO:0016301">
    <property type="term" value="F:kinase activity"/>
    <property type="evidence" value="ECO:0007669"/>
    <property type="project" value="UniProtKB-KW"/>
</dbReference>
<dbReference type="InterPro" id="IPR032872">
    <property type="entry name" value="WAK_assoc_C"/>
</dbReference>
<evidence type="ECO:0000256" key="2">
    <source>
        <dbReference type="SAM" id="Phobius"/>
    </source>
</evidence>
<dbReference type="EMBL" id="PDCK01000042">
    <property type="protein sequence ID" value="PRQ40314.1"/>
    <property type="molecule type" value="Genomic_DNA"/>
</dbReference>
<protein>
    <submittedName>
        <fullName evidence="4">Putative wall-associated receptor kinase</fullName>
    </submittedName>
</protein>
<keyword evidence="2" id="KW-1133">Transmembrane helix</keyword>
<keyword evidence="4" id="KW-0675">Receptor</keyword>
<dbReference type="Pfam" id="PF14380">
    <property type="entry name" value="WAK_assoc"/>
    <property type="match status" value="1"/>
</dbReference>
<evidence type="ECO:0000313" key="4">
    <source>
        <dbReference type="EMBL" id="PRQ40314.1"/>
    </source>
</evidence>
<evidence type="ECO:0000256" key="1">
    <source>
        <dbReference type="ARBA" id="ARBA00023180"/>
    </source>
</evidence>
<organism evidence="4 5">
    <name type="scientific">Rosa chinensis</name>
    <name type="common">China rose</name>
    <dbReference type="NCBI Taxonomy" id="74649"/>
    <lineage>
        <taxon>Eukaryota</taxon>
        <taxon>Viridiplantae</taxon>
        <taxon>Streptophyta</taxon>
        <taxon>Embryophyta</taxon>
        <taxon>Tracheophyta</taxon>
        <taxon>Spermatophyta</taxon>
        <taxon>Magnoliopsida</taxon>
        <taxon>eudicotyledons</taxon>
        <taxon>Gunneridae</taxon>
        <taxon>Pentapetalae</taxon>
        <taxon>rosids</taxon>
        <taxon>fabids</taxon>
        <taxon>Rosales</taxon>
        <taxon>Rosaceae</taxon>
        <taxon>Rosoideae</taxon>
        <taxon>Rosoideae incertae sedis</taxon>
        <taxon>Rosa</taxon>
    </lineage>
</organism>
<keyword evidence="2" id="KW-0812">Transmembrane</keyword>
<dbReference type="Proteomes" id="UP000238479">
    <property type="component" value="Chromosome 4"/>
</dbReference>